<evidence type="ECO:0000313" key="7">
    <source>
        <dbReference type="EMBL" id="PWA36424.1"/>
    </source>
</evidence>
<dbReference type="GO" id="GO:0016114">
    <property type="term" value="P:terpenoid biosynthetic process"/>
    <property type="evidence" value="ECO:0007669"/>
    <property type="project" value="InterPro"/>
</dbReference>
<evidence type="ECO:0000256" key="1">
    <source>
        <dbReference type="ARBA" id="ARBA00001946"/>
    </source>
</evidence>
<dbReference type="Proteomes" id="UP000245207">
    <property type="component" value="Unassembled WGS sequence"/>
</dbReference>
<accession>A0A2U1KI33</accession>
<dbReference type="InterPro" id="IPR008949">
    <property type="entry name" value="Isoprenoid_synthase_dom_sf"/>
</dbReference>
<proteinExistence type="predicted"/>
<dbReference type="AlphaFoldDB" id="A0A2U1KI33"/>
<dbReference type="SUPFAM" id="SSF48576">
    <property type="entry name" value="Terpenoid synthases"/>
    <property type="match status" value="1"/>
</dbReference>
<reference evidence="7 8" key="1">
    <citation type="journal article" date="2018" name="Mol. Plant">
        <title>The genome of Artemisia annua provides insight into the evolution of Asteraceae family and artemisinin biosynthesis.</title>
        <authorList>
            <person name="Shen Q."/>
            <person name="Zhang L."/>
            <person name="Liao Z."/>
            <person name="Wang S."/>
            <person name="Yan T."/>
            <person name="Shi P."/>
            <person name="Liu M."/>
            <person name="Fu X."/>
            <person name="Pan Q."/>
            <person name="Wang Y."/>
            <person name="Lv Z."/>
            <person name="Lu X."/>
            <person name="Zhang F."/>
            <person name="Jiang W."/>
            <person name="Ma Y."/>
            <person name="Chen M."/>
            <person name="Hao X."/>
            <person name="Li L."/>
            <person name="Tang Y."/>
            <person name="Lv G."/>
            <person name="Zhou Y."/>
            <person name="Sun X."/>
            <person name="Brodelius P.E."/>
            <person name="Rose J.K.C."/>
            <person name="Tang K."/>
        </authorList>
    </citation>
    <scope>NUCLEOTIDE SEQUENCE [LARGE SCALE GENOMIC DNA]</scope>
    <source>
        <strain evidence="8">cv. Huhao1</strain>
        <tissue evidence="7">Leaf</tissue>
    </source>
</reference>
<dbReference type="PANTHER" id="PTHR31225">
    <property type="entry name" value="OS04G0344100 PROTEIN-RELATED"/>
    <property type="match status" value="1"/>
</dbReference>
<keyword evidence="3" id="KW-0460">Magnesium</keyword>
<sequence length="402" mass="45343">MIEIRVEQPALIDEQIVEQVLGTKRGFKPGQGRVLRGSSSSSSSVRFHPAPAPPLTQYQMAAMAKFVTATYQHVTNLHEHLAACNINDMPQPPVLDPSLFMNINEEEEDVVEAERSENLVNATKQPSCFAADIPFSDNLLSLQRIDLTKTISLIYVIDDIFDVYGTIDELTMFTKAVNRWDINALEELPFYMRSSFKAVYDITNEIADKIYVQHGFNPKTFLWKSWVMLCNAFLVEATWFASGHIPKANEYLKNGMVSSGVHVVLVHIFFMLGNATNEEQACLVQDNHAIISSVAKILRLWDDLGSAEDENQDGHDGSYIQYFLNEHEGCSVMIAHEHVENLISDTWKCLQKECLSRNPGSTNFIMAAYNIARLVPLMYSYGKDGSLPLIDSKVKSILYEKF</sequence>
<evidence type="ECO:0000256" key="4">
    <source>
        <dbReference type="ARBA" id="ARBA00023239"/>
    </source>
</evidence>
<evidence type="ECO:0000259" key="6">
    <source>
        <dbReference type="Pfam" id="PF03936"/>
    </source>
</evidence>
<dbReference type="PANTHER" id="PTHR31225:SF0">
    <property type="entry name" value="S-(+)-LINALOOL SYNTHASE, CHLOROPLASTIC"/>
    <property type="match status" value="1"/>
</dbReference>
<dbReference type="Pfam" id="PF03936">
    <property type="entry name" value="Terpene_synth_C"/>
    <property type="match status" value="1"/>
</dbReference>
<keyword evidence="8" id="KW-1185">Reference proteome</keyword>
<dbReference type="STRING" id="35608.A0A2U1KI33"/>
<dbReference type="GO" id="GO:0010333">
    <property type="term" value="F:terpene synthase activity"/>
    <property type="evidence" value="ECO:0007669"/>
    <property type="project" value="InterPro"/>
</dbReference>
<feature type="region of interest" description="Disordered" evidence="5">
    <location>
        <begin position="28"/>
        <end position="50"/>
    </location>
</feature>
<evidence type="ECO:0000313" key="8">
    <source>
        <dbReference type="Proteomes" id="UP000245207"/>
    </source>
</evidence>
<evidence type="ECO:0000256" key="2">
    <source>
        <dbReference type="ARBA" id="ARBA00022723"/>
    </source>
</evidence>
<dbReference type="InterPro" id="IPR005630">
    <property type="entry name" value="Terpene_synthase_metal-bd"/>
</dbReference>
<dbReference type="Gene3D" id="1.10.600.10">
    <property type="entry name" value="Farnesyl Diphosphate Synthase"/>
    <property type="match status" value="1"/>
</dbReference>
<protein>
    <submittedName>
        <fullName evidence="7">(3S)-linalool/(E)-nerolidol synthase</fullName>
    </submittedName>
</protein>
<dbReference type="OrthoDB" id="1921927at2759"/>
<comment type="caution">
    <text evidence="7">The sequence shown here is derived from an EMBL/GenBank/DDBJ whole genome shotgun (WGS) entry which is preliminary data.</text>
</comment>
<dbReference type="InterPro" id="IPR050148">
    <property type="entry name" value="Terpene_synthase-like"/>
</dbReference>
<evidence type="ECO:0000256" key="5">
    <source>
        <dbReference type="SAM" id="MobiDB-lite"/>
    </source>
</evidence>
<dbReference type="GO" id="GO:0000287">
    <property type="term" value="F:magnesium ion binding"/>
    <property type="evidence" value="ECO:0007669"/>
    <property type="project" value="InterPro"/>
</dbReference>
<feature type="domain" description="Terpene synthase metal-binding" evidence="6">
    <location>
        <begin position="135"/>
        <end position="348"/>
    </location>
</feature>
<comment type="cofactor">
    <cofactor evidence="1">
        <name>Mg(2+)</name>
        <dbReference type="ChEBI" id="CHEBI:18420"/>
    </cofactor>
</comment>
<organism evidence="7 8">
    <name type="scientific">Artemisia annua</name>
    <name type="common">Sweet wormwood</name>
    <dbReference type="NCBI Taxonomy" id="35608"/>
    <lineage>
        <taxon>Eukaryota</taxon>
        <taxon>Viridiplantae</taxon>
        <taxon>Streptophyta</taxon>
        <taxon>Embryophyta</taxon>
        <taxon>Tracheophyta</taxon>
        <taxon>Spermatophyta</taxon>
        <taxon>Magnoliopsida</taxon>
        <taxon>eudicotyledons</taxon>
        <taxon>Gunneridae</taxon>
        <taxon>Pentapetalae</taxon>
        <taxon>asterids</taxon>
        <taxon>campanulids</taxon>
        <taxon>Asterales</taxon>
        <taxon>Asteraceae</taxon>
        <taxon>Asteroideae</taxon>
        <taxon>Anthemideae</taxon>
        <taxon>Artemisiinae</taxon>
        <taxon>Artemisia</taxon>
    </lineage>
</organism>
<gene>
    <name evidence="7" type="ORF">CTI12_AA600060</name>
</gene>
<keyword evidence="2" id="KW-0479">Metal-binding</keyword>
<keyword evidence="4" id="KW-0456">Lyase</keyword>
<dbReference type="EMBL" id="PKPP01018228">
    <property type="protein sequence ID" value="PWA36424.1"/>
    <property type="molecule type" value="Genomic_DNA"/>
</dbReference>
<evidence type="ECO:0000256" key="3">
    <source>
        <dbReference type="ARBA" id="ARBA00022842"/>
    </source>
</evidence>
<name>A0A2U1KI33_ARTAN</name>